<protein>
    <recommendedName>
        <fullName evidence="1">Heme NO-binding domain-containing protein</fullName>
    </recommendedName>
</protein>
<name>A0A166Z2J5_9GAMM</name>
<proteinExistence type="predicted"/>
<dbReference type="Pfam" id="PF07700">
    <property type="entry name" value="HNOB"/>
    <property type="match status" value="1"/>
</dbReference>
<comment type="caution">
    <text evidence="2">The sequence shown here is derived from an EMBL/GenBank/DDBJ whole genome shotgun (WGS) entry which is preliminary data.</text>
</comment>
<accession>A0A166Z2J5</accession>
<reference evidence="2 3" key="1">
    <citation type="submission" date="2013-07" db="EMBL/GenBank/DDBJ databases">
        <title>Comparative Genomic and Metabolomic Analysis of Twelve Strains of Pseudoalteromonas luteoviolacea.</title>
        <authorList>
            <person name="Vynne N.G."/>
            <person name="Mansson M."/>
            <person name="Gram L."/>
        </authorList>
    </citation>
    <scope>NUCLEOTIDE SEQUENCE [LARGE SCALE GENOMIC DNA]</scope>
    <source>
        <strain evidence="2 3">NCIMB 1942</strain>
    </source>
</reference>
<evidence type="ECO:0000313" key="2">
    <source>
        <dbReference type="EMBL" id="KZN43760.1"/>
    </source>
</evidence>
<dbReference type="InterPro" id="IPR038158">
    <property type="entry name" value="H-NOX_domain_sf"/>
</dbReference>
<dbReference type="EMBL" id="AUXT01000202">
    <property type="protein sequence ID" value="KZN43760.1"/>
    <property type="molecule type" value="Genomic_DNA"/>
</dbReference>
<dbReference type="GO" id="GO:0020037">
    <property type="term" value="F:heme binding"/>
    <property type="evidence" value="ECO:0007669"/>
    <property type="project" value="InterPro"/>
</dbReference>
<dbReference type="InterPro" id="IPR024096">
    <property type="entry name" value="NO_sig/Golgi_transp_ligand-bd"/>
</dbReference>
<dbReference type="AlphaFoldDB" id="A0A166Z2J5"/>
<dbReference type="Gene3D" id="3.90.1520.10">
    <property type="entry name" value="H-NOX domain"/>
    <property type="match status" value="1"/>
</dbReference>
<dbReference type="RefSeq" id="WP_063378833.1">
    <property type="nucleotide sequence ID" value="NZ_AUXT01000202.1"/>
</dbReference>
<dbReference type="InterPro" id="IPR011644">
    <property type="entry name" value="Heme_NO-bd"/>
</dbReference>
<dbReference type="PATRIC" id="fig|1365253.3.peg.4514"/>
<dbReference type="SUPFAM" id="SSF111126">
    <property type="entry name" value="Ligand-binding domain in the NO signalling and Golgi transport"/>
    <property type="match status" value="1"/>
</dbReference>
<evidence type="ECO:0000313" key="3">
    <source>
        <dbReference type="Proteomes" id="UP000076587"/>
    </source>
</evidence>
<feature type="domain" description="Heme NO-binding" evidence="1">
    <location>
        <begin position="2"/>
        <end position="161"/>
    </location>
</feature>
<dbReference type="Proteomes" id="UP000076587">
    <property type="component" value="Unassembled WGS sequence"/>
</dbReference>
<sequence length="185" mass="21198">MKGHIFMLLEDFISEVAGDEVLYDALDECSFDSSKGFVRTENYPDEQLVELVNIVVGKMGISLTQAHFGFGEWLYPKLSNLLPPQFTQYPHPAYVLKQLDDLHHIELKKLYPDAQPPAFQYHSTTPYTAQLIYTSPRRLFDLVKGVLAGMSCYYDVDIEVELQTNWQGNNNCAKFLLKYSKSCDL</sequence>
<dbReference type="OrthoDB" id="7266652at2"/>
<organism evidence="2 3">
    <name type="scientific">Pseudoalteromonas luteoviolacea NCIMB 1942</name>
    <dbReference type="NCBI Taxonomy" id="1365253"/>
    <lineage>
        <taxon>Bacteria</taxon>
        <taxon>Pseudomonadati</taxon>
        <taxon>Pseudomonadota</taxon>
        <taxon>Gammaproteobacteria</taxon>
        <taxon>Alteromonadales</taxon>
        <taxon>Pseudoalteromonadaceae</taxon>
        <taxon>Pseudoalteromonas</taxon>
    </lineage>
</organism>
<evidence type="ECO:0000259" key="1">
    <source>
        <dbReference type="Pfam" id="PF07700"/>
    </source>
</evidence>
<gene>
    <name evidence="2" type="ORF">N482_18735</name>
</gene>